<dbReference type="Gramene" id="C.cajan_21011.t">
    <property type="protein sequence ID" value="C.cajan_21011.t"/>
    <property type="gene ID" value="C.cajan_21011"/>
</dbReference>
<evidence type="ECO:0000313" key="2">
    <source>
        <dbReference type="EMBL" id="KYP68023.1"/>
    </source>
</evidence>
<feature type="region of interest" description="Disordered" evidence="1">
    <location>
        <begin position="306"/>
        <end position="326"/>
    </location>
</feature>
<dbReference type="AlphaFoldDB" id="A0A151TLV6"/>
<feature type="region of interest" description="Disordered" evidence="1">
    <location>
        <begin position="554"/>
        <end position="574"/>
    </location>
</feature>
<feature type="compositionally biased region" description="Basic and acidic residues" evidence="1">
    <location>
        <begin position="139"/>
        <end position="152"/>
    </location>
</feature>
<gene>
    <name evidence="2" type="ORF">KK1_021640</name>
</gene>
<feature type="region of interest" description="Disordered" evidence="1">
    <location>
        <begin position="136"/>
        <end position="180"/>
    </location>
</feature>
<feature type="region of interest" description="Disordered" evidence="1">
    <location>
        <begin position="51"/>
        <end position="93"/>
    </location>
</feature>
<feature type="region of interest" description="Disordered" evidence="1">
    <location>
        <begin position="367"/>
        <end position="441"/>
    </location>
</feature>
<dbReference type="EMBL" id="CM003606">
    <property type="protein sequence ID" value="KYP68023.1"/>
    <property type="molecule type" value="Genomic_DNA"/>
</dbReference>
<accession>A0A151TLV6</accession>
<feature type="compositionally biased region" description="Basic and acidic residues" evidence="1">
    <location>
        <begin position="72"/>
        <end position="81"/>
    </location>
</feature>
<dbReference type="PANTHER" id="PTHR33621">
    <property type="entry name" value="ASPARTIC/GLUTAMIC ACID-RICH PROTEIN"/>
    <property type="match status" value="1"/>
</dbReference>
<sequence>MDFHALSRKQLQALCKKNKIPANITNVAMADALVALHQVEGLDEILNPIEGDVGTPSVQQRTAARASTQRKAAREEAEKASRPNRGGARAEGVVEQENKDGNVINVTVTVTPAPSRRKATAVSTRRKKEVEIVEEDADADKNEVQEKLKPSDLPKTPAAAPMSRARGAGRSVCTAGGTSMQKAYNTRRSVRLLEKDLSKMSLVDSGLVKIDDDASQEFSNVSQQLEDSFEAEKGSSLQTASTVVSEDTQEVEVCSMENKSEYECQSHDSGSDVKIVSVEENDMVVEPLDSEEAEPEKVNCLELEAEPHGSDEAGSESLPLLEGSCDSSEVEIENKECFRARQDTLPIDEVAIQEGTGQDMDTETVVVPDNVTEPDVACSLPINEGEDKKDKNNEPQKESEPQDSNLKLEGSSNTYDNSEDEDAATLTVGVPDGVEGNQDISPFEASDDAQVIHKDAATLTVVVPDDVSDQDMSPVNEAPASIKESVEFNTEEDIAADGNYMTEAILEADGKDIMEVKNVSSENLEAEAQAEEYVEPVAGVHVMLDALNAFSSGLDGEAEDHKNTSKNLEAEESEEPVAVEDIVLEADNASILNGVLSCESNTLVDGDVVSEDTTIPKQEPSETMTEGSIHEQKSTDISVQSVVSDQLKGEVHNTNVMKENMNSDELKTKSIGQLRRLLKQLTLDEKNNSKTNAVKVRLIRPLFHYLCLIS</sequence>
<evidence type="ECO:0000313" key="3">
    <source>
        <dbReference type="Proteomes" id="UP000075243"/>
    </source>
</evidence>
<proteinExistence type="predicted"/>
<dbReference type="OMA" id="EYECQSH"/>
<dbReference type="PANTHER" id="PTHR33621:SF2">
    <property type="entry name" value="RIBOSOMAL L1 DOMAIN-CONTAINING PROTEIN"/>
    <property type="match status" value="1"/>
</dbReference>
<evidence type="ECO:0000256" key="1">
    <source>
        <dbReference type="SAM" id="MobiDB-lite"/>
    </source>
</evidence>
<feature type="compositionally biased region" description="Polar residues" evidence="1">
    <location>
        <begin position="56"/>
        <end position="69"/>
    </location>
</feature>
<feature type="compositionally biased region" description="Polar residues" evidence="1">
    <location>
        <begin position="402"/>
        <end position="416"/>
    </location>
</feature>
<name>A0A151TLV6_CAJCA</name>
<organism evidence="2 3">
    <name type="scientific">Cajanus cajan</name>
    <name type="common">Pigeon pea</name>
    <name type="synonym">Cajanus indicus</name>
    <dbReference type="NCBI Taxonomy" id="3821"/>
    <lineage>
        <taxon>Eukaryota</taxon>
        <taxon>Viridiplantae</taxon>
        <taxon>Streptophyta</taxon>
        <taxon>Embryophyta</taxon>
        <taxon>Tracheophyta</taxon>
        <taxon>Spermatophyta</taxon>
        <taxon>Magnoliopsida</taxon>
        <taxon>eudicotyledons</taxon>
        <taxon>Gunneridae</taxon>
        <taxon>Pentapetalae</taxon>
        <taxon>rosids</taxon>
        <taxon>fabids</taxon>
        <taxon>Fabales</taxon>
        <taxon>Fabaceae</taxon>
        <taxon>Papilionoideae</taxon>
        <taxon>50 kb inversion clade</taxon>
        <taxon>NPAAA clade</taxon>
        <taxon>indigoferoid/millettioid clade</taxon>
        <taxon>Phaseoleae</taxon>
        <taxon>Cajanus</taxon>
    </lineage>
</organism>
<reference evidence="2 3" key="1">
    <citation type="journal article" date="2012" name="Nat. Biotechnol.">
        <title>Draft genome sequence of pigeonpea (Cajanus cajan), an orphan legume crop of resource-poor farmers.</title>
        <authorList>
            <person name="Varshney R.K."/>
            <person name="Chen W."/>
            <person name="Li Y."/>
            <person name="Bharti A.K."/>
            <person name="Saxena R.K."/>
            <person name="Schlueter J.A."/>
            <person name="Donoghue M.T."/>
            <person name="Azam S."/>
            <person name="Fan G."/>
            <person name="Whaley A.M."/>
            <person name="Farmer A.D."/>
            <person name="Sheridan J."/>
            <person name="Iwata A."/>
            <person name="Tuteja R."/>
            <person name="Penmetsa R.V."/>
            <person name="Wu W."/>
            <person name="Upadhyaya H.D."/>
            <person name="Yang S.P."/>
            <person name="Shah T."/>
            <person name="Saxena K.B."/>
            <person name="Michael T."/>
            <person name="McCombie W.R."/>
            <person name="Yang B."/>
            <person name="Zhang G."/>
            <person name="Yang H."/>
            <person name="Wang J."/>
            <person name="Spillane C."/>
            <person name="Cook D.R."/>
            <person name="May G.D."/>
            <person name="Xu X."/>
            <person name="Jackson S.A."/>
        </authorList>
    </citation>
    <scope>NUCLEOTIDE SEQUENCE [LARGE SCALE GENOMIC DNA]</scope>
    <source>
        <strain evidence="3">cv. Asha</strain>
    </source>
</reference>
<protein>
    <submittedName>
        <fullName evidence="2">Uncharacterized protein</fullName>
    </submittedName>
</protein>
<dbReference type="Proteomes" id="UP000075243">
    <property type="component" value="Chromosome 4"/>
</dbReference>
<keyword evidence="3" id="KW-1185">Reference proteome</keyword>
<feature type="compositionally biased region" description="Basic and acidic residues" evidence="1">
    <location>
        <begin position="385"/>
        <end position="400"/>
    </location>
</feature>